<feature type="transmembrane region" description="Helical" evidence="2">
    <location>
        <begin position="12"/>
        <end position="36"/>
    </location>
</feature>
<feature type="region of interest" description="Disordered" evidence="1">
    <location>
        <begin position="194"/>
        <end position="215"/>
    </location>
</feature>
<organism evidence="4 5">
    <name type="scientific">Leucobacter denitrificans</name>
    <dbReference type="NCBI Taxonomy" id="683042"/>
    <lineage>
        <taxon>Bacteria</taxon>
        <taxon>Bacillati</taxon>
        <taxon>Actinomycetota</taxon>
        <taxon>Actinomycetes</taxon>
        <taxon>Micrococcales</taxon>
        <taxon>Microbacteriaceae</taxon>
        <taxon>Leucobacter</taxon>
    </lineage>
</organism>
<evidence type="ECO:0000313" key="4">
    <source>
        <dbReference type="EMBL" id="QNN62087.1"/>
    </source>
</evidence>
<keyword evidence="5" id="KW-1185">Reference proteome</keyword>
<dbReference type="SUPFAM" id="SSF50199">
    <property type="entry name" value="Staphylococcal nuclease"/>
    <property type="match status" value="1"/>
</dbReference>
<reference evidence="4 5" key="1">
    <citation type="submission" date="2020-08" db="EMBL/GenBank/DDBJ databases">
        <title>Genome sequence of Leucobacter denitrificans KACC 14055T.</title>
        <authorList>
            <person name="Hyun D.-W."/>
            <person name="Bae J.-W."/>
        </authorList>
    </citation>
    <scope>NUCLEOTIDE SEQUENCE [LARGE SCALE GENOMIC DNA]</scope>
    <source>
        <strain evidence="4 5">KACC 14055</strain>
    </source>
</reference>
<keyword evidence="2" id="KW-0472">Membrane</keyword>
<dbReference type="InterPro" id="IPR016071">
    <property type="entry name" value="Staphylococal_nuclease_OB-fold"/>
</dbReference>
<keyword evidence="2" id="KW-0812">Transmembrane</keyword>
<dbReference type="RefSeq" id="WP_187554558.1">
    <property type="nucleotide sequence ID" value="NZ_CP060716.1"/>
</dbReference>
<keyword evidence="2" id="KW-1133">Transmembrane helix</keyword>
<dbReference type="InterPro" id="IPR035437">
    <property type="entry name" value="SNase_OB-fold_sf"/>
</dbReference>
<evidence type="ECO:0000256" key="1">
    <source>
        <dbReference type="SAM" id="MobiDB-lite"/>
    </source>
</evidence>
<evidence type="ECO:0000313" key="5">
    <source>
        <dbReference type="Proteomes" id="UP000515934"/>
    </source>
</evidence>
<dbReference type="Pfam" id="PF00565">
    <property type="entry name" value="SNase"/>
    <property type="match status" value="1"/>
</dbReference>
<dbReference type="AlphaFoldDB" id="A0A7G9S2L2"/>
<dbReference type="EMBL" id="CP060716">
    <property type="protein sequence ID" value="QNN62087.1"/>
    <property type="molecule type" value="Genomic_DNA"/>
</dbReference>
<gene>
    <name evidence="4" type="ORF">H9L06_07200</name>
</gene>
<dbReference type="Proteomes" id="UP000515934">
    <property type="component" value="Chromosome"/>
</dbReference>
<evidence type="ECO:0000259" key="3">
    <source>
        <dbReference type="Pfam" id="PF00565"/>
    </source>
</evidence>
<dbReference type="KEGG" id="ldn:H9L06_07200"/>
<accession>A0A7G9S2L2</accession>
<sequence length="271" mass="29104">MGARGARKRSKTKGCGCLIVIVVGILMLVAGVLGFMTDEEFSSSRPDAIPRSDETPFNDDDSTVTHATFISIVDGDTIETDLGTVRLIGIDTPERGECGYAEAAAVIDQHIEVGDEILLRLPAGQNDTDRYERLLRYVSTQEGIDIGLTQLMAGSAVARYDSQDGYPEHPQESSYREAQLAVLLEDGTVQATGCESKSIPDYESPQPTEAPSADASWWSSYPSCAALKRNTVGHPTGPFSVSDPAQLEIYNWFAHGTGHRGDGDGDGLACE</sequence>
<name>A0A7G9S2L2_9MICO</name>
<dbReference type="Gene3D" id="2.40.50.90">
    <property type="match status" value="1"/>
</dbReference>
<feature type="domain" description="TNase-like" evidence="3">
    <location>
        <begin position="84"/>
        <end position="166"/>
    </location>
</feature>
<proteinExistence type="predicted"/>
<evidence type="ECO:0000256" key="2">
    <source>
        <dbReference type="SAM" id="Phobius"/>
    </source>
</evidence>
<protein>
    <submittedName>
        <fullName evidence="4">Thermonuclease family protein</fullName>
    </submittedName>
</protein>